<gene>
    <name evidence="1" type="primary">ORF26468</name>
</gene>
<reference evidence="1" key="1">
    <citation type="submission" date="2014-12" db="EMBL/GenBank/DDBJ databases">
        <title>Insight into the proteome of Arion vulgaris.</title>
        <authorList>
            <person name="Aradska J."/>
            <person name="Bulat T."/>
            <person name="Smidak R."/>
            <person name="Sarate P."/>
            <person name="Gangsoo J."/>
            <person name="Sialana F."/>
            <person name="Bilban M."/>
            <person name="Lubec G."/>
        </authorList>
    </citation>
    <scope>NUCLEOTIDE SEQUENCE</scope>
    <source>
        <tissue evidence="1">Skin</tissue>
    </source>
</reference>
<protein>
    <submittedName>
        <fullName evidence="1">Uncharacterized protein</fullName>
    </submittedName>
</protein>
<proteinExistence type="predicted"/>
<name>A0A0B6YKG1_9EUPU</name>
<sequence>YNLRRQDVGFQIGTYKRIDRSSSYFDADTIQQRSLVSPGRPRISSPVEKLQGVITLYVVWKTKKVFPLPKVKN</sequence>
<organism evidence="1">
    <name type="scientific">Arion vulgaris</name>
    <dbReference type="NCBI Taxonomy" id="1028688"/>
    <lineage>
        <taxon>Eukaryota</taxon>
        <taxon>Metazoa</taxon>
        <taxon>Spiralia</taxon>
        <taxon>Lophotrochozoa</taxon>
        <taxon>Mollusca</taxon>
        <taxon>Gastropoda</taxon>
        <taxon>Heterobranchia</taxon>
        <taxon>Euthyneura</taxon>
        <taxon>Panpulmonata</taxon>
        <taxon>Eupulmonata</taxon>
        <taxon>Stylommatophora</taxon>
        <taxon>Helicina</taxon>
        <taxon>Arionoidea</taxon>
        <taxon>Arionidae</taxon>
        <taxon>Arion</taxon>
    </lineage>
</organism>
<accession>A0A0B6YKG1</accession>
<dbReference type="EMBL" id="HACG01009100">
    <property type="protein sequence ID" value="CEK55965.1"/>
    <property type="molecule type" value="Transcribed_RNA"/>
</dbReference>
<evidence type="ECO:0000313" key="1">
    <source>
        <dbReference type="EMBL" id="CEK55965.1"/>
    </source>
</evidence>
<feature type="non-terminal residue" evidence="1">
    <location>
        <position position="1"/>
    </location>
</feature>
<dbReference type="AlphaFoldDB" id="A0A0B6YKG1"/>